<dbReference type="Proteomes" id="UP000789901">
    <property type="component" value="Unassembled WGS sequence"/>
</dbReference>
<gene>
    <name evidence="2" type="ORF">GMARGA_LOCUS18693</name>
</gene>
<comment type="caution">
    <text evidence="2">The sequence shown here is derived from an EMBL/GenBank/DDBJ whole genome shotgun (WGS) entry which is preliminary data.</text>
</comment>
<keyword evidence="3" id="KW-1185">Reference proteome</keyword>
<evidence type="ECO:0000313" key="2">
    <source>
        <dbReference type="EMBL" id="CAG8772507.1"/>
    </source>
</evidence>
<accession>A0ABN7VH39</accession>
<organism evidence="2 3">
    <name type="scientific">Gigaspora margarita</name>
    <dbReference type="NCBI Taxonomy" id="4874"/>
    <lineage>
        <taxon>Eukaryota</taxon>
        <taxon>Fungi</taxon>
        <taxon>Fungi incertae sedis</taxon>
        <taxon>Mucoromycota</taxon>
        <taxon>Glomeromycotina</taxon>
        <taxon>Glomeromycetes</taxon>
        <taxon>Diversisporales</taxon>
        <taxon>Gigasporaceae</taxon>
        <taxon>Gigaspora</taxon>
    </lineage>
</organism>
<name>A0ABN7VH39_GIGMA</name>
<sequence length="95" mass="10704">TANDYEYDTIPDYETTEENSDPDTAKEIKIQLPNGSSDSHAKVNGNSNSHAKNRMRQKTLTLGGQRSLWHKKLVQKMAHSKALDNIFVTCTMLSH</sequence>
<feature type="non-terminal residue" evidence="2">
    <location>
        <position position="1"/>
    </location>
</feature>
<feature type="compositionally biased region" description="Polar residues" evidence="1">
    <location>
        <begin position="33"/>
        <end position="50"/>
    </location>
</feature>
<feature type="compositionally biased region" description="Acidic residues" evidence="1">
    <location>
        <begin position="1"/>
        <end position="21"/>
    </location>
</feature>
<dbReference type="EMBL" id="CAJVQB010015092">
    <property type="protein sequence ID" value="CAG8772507.1"/>
    <property type="molecule type" value="Genomic_DNA"/>
</dbReference>
<evidence type="ECO:0000256" key="1">
    <source>
        <dbReference type="SAM" id="MobiDB-lite"/>
    </source>
</evidence>
<protein>
    <submittedName>
        <fullName evidence="2">9709_t:CDS:1</fullName>
    </submittedName>
</protein>
<feature type="region of interest" description="Disordered" evidence="1">
    <location>
        <begin position="1"/>
        <end position="62"/>
    </location>
</feature>
<reference evidence="2 3" key="1">
    <citation type="submission" date="2021-06" db="EMBL/GenBank/DDBJ databases">
        <authorList>
            <person name="Kallberg Y."/>
            <person name="Tangrot J."/>
            <person name="Rosling A."/>
        </authorList>
    </citation>
    <scope>NUCLEOTIDE SEQUENCE [LARGE SCALE GENOMIC DNA]</scope>
    <source>
        <strain evidence="2 3">120-4 pot B 10/14</strain>
    </source>
</reference>
<evidence type="ECO:0000313" key="3">
    <source>
        <dbReference type="Proteomes" id="UP000789901"/>
    </source>
</evidence>
<proteinExistence type="predicted"/>